<dbReference type="Proteomes" id="UP000494165">
    <property type="component" value="Unassembled WGS sequence"/>
</dbReference>
<dbReference type="GO" id="GO:0005667">
    <property type="term" value="C:transcription regulator complex"/>
    <property type="evidence" value="ECO:0007669"/>
    <property type="project" value="TreeGrafter"/>
</dbReference>
<dbReference type="GO" id="GO:0045944">
    <property type="term" value="P:positive regulation of transcription by RNA polymerase II"/>
    <property type="evidence" value="ECO:0007669"/>
    <property type="project" value="TreeGrafter"/>
</dbReference>
<feature type="compositionally biased region" description="Polar residues" evidence="1">
    <location>
        <begin position="127"/>
        <end position="138"/>
    </location>
</feature>
<dbReference type="PANTHER" id="PTHR12433">
    <property type="entry name" value="MEDIATOR OF RNA POLYMERASE II TRANSCRIPTION SUBUNIT 25"/>
    <property type="match status" value="1"/>
</dbReference>
<dbReference type="Pfam" id="PF11232">
    <property type="entry name" value="Med25"/>
    <property type="match status" value="2"/>
</dbReference>
<feature type="compositionally biased region" description="Polar residues" evidence="1">
    <location>
        <begin position="28"/>
        <end position="55"/>
    </location>
</feature>
<protein>
    <recommendedName>
        <fullName evidence="2">Mediator complex subunit Med25 PTOV domain-containing protein</fullName>
    </recommendedName>
</protein>
<keyword evidence="4" id="KW-1185">Reference proteome</keyword>
<evidence type="ECO:0000313" key="4">
    <source>
        <dbReference type="Proteomes" id="UP000494165"/>
    </source>
</evidence>
<dbReference type="InterPro" id="IPR038196">
    <property type="entry name" value="Med25_PTOV_sf"/>
</dbReference>
<feature type="region of interest" description="Disordered" evidence="1">
    <location>
        <begin position="587"/>
        <end position="614"/>
    </location>
</feature>
<accession>A0A8S1CAZ1</accession>
<dbReference type="AlphaFoldDB" id="A0A8S1CAZ1"/>
<comment type="caution">
    <text evidence="3">The sequence shown here is derived from an EMBL/GenBank/DDBJ whole genome shotgun (WGS) entry which is preliminary data.</text>
</comment>
<feature type="compositionally biased region" description="Low complexity" evidence="1">
    <location>
        <begin position="56"/>
        <end position="80"/>
    </location>
</feature>
<feature type="region of interest" description="Disordered" evidence="1">
    <location>
        <begin position="1"/>
        <end position="80"/>
    </location>
</feature>
<dbReference type="GO" id="GO:0016592">
    <property type="term" value="C:mediator complex"/>
    <property type="evidence" value="ECO:0007669"/>
    <property type="project" value="TreeGrafter"/>
</dbReference>
<gene>
    <name evidence="3" type="ORF">CLODIP_2_CD10964</name>
</gene>
<feature type="compositionally biased region" description="Polar residues" evidence="1">
    <location>
        <begin position="587"/>
        <end position="608"/>
    </location>
</feature>
<dbReference type="OrthoDB" id="7690434at2759"/>
<dbReference type="EMBL" id="CADEPI010000041">
    <property type="protein sequence ID" value="CAB3368893.1"/>
    <property type="molecule type" value="Genomic_DNA"/>
</dbReference>
<proteinExistence type="predicted"/>
<feature type="compositionally biased region" description="Low complexity" evidence="1">
    <location>
        <begin position="504"/>
        <end position="528"/>
    </location>
</feature>
<evidence type="ECO:0000256" key="1">
    <source>
        <dbReference type="SAM" id="MobiDB-lite"/>
    </source>
</evidence>
<name>A0A8S1CAZ1_9INSE</name>
<dbReference type="PANTHER" id="PTHR12433:SF11">
    <property type="entry name" value="MEDIATOR OF RNA POLYMERASE II TRANSCRIPTION SUBUNIT 25"/>
    <property type="match status" value="1"/>
</dbReference>
<organism evidence="3 4">
    <name type="scientific">Cloeon dipterum</name>
    <dbReference type="NCBI Taxonomy" id="197152"/>
    <lineage>
        <taxon>Eukaryota</taxon>
        <taxon>Metazoa</taxon>
        <taxon>Ecdysozoa</taxon>
        <taxon>Arthropoda</taxon>
        <taxon>Hexapoda</taxon>
        <taxon>Insecta</taxon>
        <taxon>Pterygota</taxon>
        <taxon>Palaeoptera</taxon>
        <taxon>Ephemeroptera</taxon>
        <taxon>Pisciforma</taxon>
        <taxon>Baetidae</taxon>
        <taxon>Cloeon</taxon>
    </lineage>
</organism>
<evidence type="ECO:0000259" key="2">
    <source>
        <dbReference type="Pfam" id="PF11232"/>
    </source>
</evidence>
<reference evidence="3 4" key="1">
    <citation type="submission" date="2020-04" db="EMBL/GenBank/DDBJ databases">
        <authorList>
            <person name="Alioto T."/>
            <person name="Alioto T."/>
            <person name="Gomez Garrido J."/>
        </authorList>
    </citation>
    <scope>NUCLEOTIDE SEQUENCE [LARGE SCALE GENOMIC DNA]</scope>
</reference>
<feature type="region of interest" description="Disordered" evidence="1">
    <location>
        <begin position="497"/>
        <end position="528"/>
    </location>
</feature>
<dbReference type="InterPro" id="IPR021394">
    <property type="entry name" value="Med25_PTOV"/>
</dbReference>
<feature type="compositionally biased region" description="Polar residues" evidence="1">
    <location>
        <begin position="7"/>
        <end position="18"/>
    </location>
</feature>
<sequence length="614" mass="67491">MGGNIMNPMQQQMAQHMPTNAAVAAEQTPAQMPQQEASQNQPTPQMSGMQNQPLEQPQTMNPQMAQQQQQQQQQLGGVQAEMQGPQVPGQLLAGMQQPAGGREIQIIWSGLLEWMENYRNPDDQRTSRSLPCQVSASTEDGEPELRAGGWPSKLFMQLMPKNVIGSIKEYLKNNSKSVLFHPQPCVALDDLTRDMSSSFDGCVHVTNQSSSACEHKVLILMYTAEKRAFLGFIPNDQIDFVERLRKAILHLKFTQAIQQRQTGGPGMFPVGPSPGLGPAMGQMQAPMQQQAQQQQQQLGGVQAQMQGQQAPGQLLAGMQQPAGVRKRRIIWAGLLEWKEKYTNPVAQSTSRSLPCQVSASTKDGVPEFQANDWPSKLLMNLMPKHVVRSTVEYLKNSETFLLHAQPCEALDALTRSMSSGLAGCVNFTNQSSSASELKLFIMIYATKERAFLGFIPNDQTAFVEHLRKVILHLNSTQAIQQGQTGDPGIFPVGPSPGLDPAMGQMQAPMQQQAQQQQQQQQQQSMMMTSQTNPMVTGGVQLTQNNVPGQMQPPMANIGQQRPQMKVQPGFEAGEMAAGEQPGMIRTTQQGQQAGMVSAEAKQQQQQPGVETWEI</sequence>
<feature type="region of interest" description="Disordered" evidence="1">
    <location>
        <begin position="121"/>
        <end position="145"/>
    </location>
</feature>
<feature type="domain" description="Mediator complex subunit Med25 PTOV" evidence="2">
    <location>
        <begin position="326"/>
        <end position="471"/>
    </location>
</feature>
<feature type="domain" description="Mediator complex subunit Med25 PTOV" evidence="2">
    <location>
        <begin position="105"/>
        <end position="249"/>
    </location>
</feature>
<dbReference type="Gene3D" id="2.40.290.30">
    <property type="entry name" value="Mediator complex subunit 25, ACID domain"/>
    <property type="match status" value="2"/>
</dbReference>
<evidence type="ECO:0000313" key="3">
    <source>
        <dbReference type="EMBL" id="CAB3368893.1"/>
    </source>
</evidence>